<comment type="caution">
    <text evidence="3">The sequence shown here is derived from an EMBL/GenBank/DDBJ whole genome shotgun (WGS) entry which is preliminary data.</text>
</comment>
<dbReference type="Pfam" id="PF11377">
    <property type="entry name" value="DUF3180"/>
    <property type="match status" value="1"/>
</dbReference>
<feature type="compositionally biased region" description="Basic and acidic residues" evidence="1">
    <location>
        <begin position="148"/>
        <end position="160"/>
    </location>
</feature>
<dbReference type="Proteomes" id="UP000610846">
    <property type="component" value="Unassembled WGS sequence"/>
</dbReference>
<evidence type="ECO:0000256" key="2">
    <source>
        <dbReference type="SAM" id="Phobius"/>
    </source>
</evidence>
<evidence type="ECO:0000313" key="4">
    <source>
        <dbReference type="Proteomes" id="UP000610846"/>
    </source>
</evidence>
<dbReference type="EMBL" id="JACYHB010000005">
    <property type="protein sequence ID" value="MBD8079123.1"/>
    <property type="molecule type" value="Genomic_DNA"/>
</dbReference>
<sequence>MRRTSGWNLLLVVVATATAAWLVVRGLEGRGVHLPQVPWIVDVALLALAGVVLWSGWTVRSYQQGKRPSLDAIRAARTFVLAKAASLTGALLVGWYGAQVLVVLPDLAIEPRRDRAVAAGIAVLCAVVLSVAGLVAERFCQLPPSDGEGGRTRDGARGGEEPGSPEAGTPA</sequence>
<feature type="transmembrane region" description="Helical" evidence="2">
    <location>
        <begin position="36"/>
        <end position="57"/>
    </location>
</feature>
<feature type="transmembrane region" description="Helical" evidence="2">
    <location>
        <begin position="78"/>
        <end position="96"/>
    </location>
</feature>
<keyword evidence="4" id="KW-1185">Reference proteome</keyword>
<keyword evidence="2" id="KW-0472">Membrane</keyword>
<gene>
    <name evidence="3" type="ORF">IF651_08660</name>
</gene>
<name>A0A927G8W8_9MICO</name>
<keyword evidence="2" id="KW-1133">Transmembrane helix</keyword>
<keyword evidence="2" id="KW-0812">Transmembrane</keyword>
<dbReference type="AlphaFoldDB" id="A0A927G8W8"/>
<reference evidence="3" key="2">
    <citation type="submission" date="2020-09" db="EMBL/GenBank/DDBJ databases">
        <authorList>
            <person name="Yu Y."/>
        </authorList>
    </citation>
    <scope>NUCLEOTIDE SEQUENCE</scope>
    <source>
        <strain evidence="3">KCTC 49039</strain>
    </source>
</reference>
<dbReference type="InterPro" id="IPR021517">
    <property type="entry name" value="DUF3180"/>
</dbReference>
<organism evidence="3 4">
    <name type="scientific">Cellulosimicrobium arenosum</name>
    <dbReference type="NCBI Taxonomy" id="2708133"/>
    <lineage>
        <taxon>Bacteria</taxon>
        <taxon>Bacillati</taxon>
        <taxon>Actinomycetota</taxon>
        <taxon>Actinomycetes</taxon>
        <taxon>Micrococcales</taxon>
        <taxon>Promicromonosporaceae</taxon>
        <taxon>Cellulosimicrobium</taxon>
    </lineage>
</organism>
<proteinExistence type="predicted"/>
<feature type="region of interest" description="Disordered" evidence="1">
    <location>
        <begin position="144"/>
        <end position="171"/>
    </location>
</feature>
<feature type="transmembrane region" description="Helical" evidence="2">
    <location>
        <begin position="116"/>
        <end position="136"/>
    </location>
</feature>
<evidence type="ECO:0000313" key="3">
    <source>
        <dbReference type="EMBL" id="MBD8079123.1"/>
    </source>
</evidence>
<evidence type="ECO:0000256" key="1">
    <source>
        <dbReference type="SAM" id="MobiDB-lite"/>
    </source>
</evidence>
<accession>A0A927G8W8</accession>
<protein>
    <submittedName>
        <fullName evidence="3">DUF3180 domain-containing protein</fullName>
    </submittedName>
</protein>
<reference evidence="3" key="1">
    <citation type="journal article" date="2018" name="Curr. Microbiol.">
        <title>Cellulosimicrobium arenosum sp. nov., Isolated from Marine Sediment Sand.</title>
        <authorList>
            <person name="Oh M."/>
            <person name="Kim J.H."/>
            <person name="Yoon J.H."/>
            <person name="Schumann P."/>
            <person name="Kim W."/>
        </authorList>
    </citation>
    <scope>NUCLEOTIDE SEQUENCE</scope>
    <source>
        <strain evidence="3">KCTC 49039</strain>
    </source>
</reference>
<dbReference type="RefSeq" id="WP_191828696.1">
    <property type="nucleotide sequence ID" value="NZ_JACYHB010000005.1"/>
</dbReference>